<gene>
    <name evidence="1" type="ORF">AQ490_09765</name>
</gene>
<dbReference type="OrthoDB" id="3526885at2"/>
<evidence type="ECO:0000313" key="2">
    <source>
        <dbReference type="Proteomes" id="UP000050867"/>
    </source>
</evidence>
<dbReference type="AlphaFoldDB" id="A0A0T6LLU4"/>
<evidence type="ECO:0000313" key="1">
    <source>
        <dbReference type="EMBL" id="KRV47034.1"/>
    </source>
</evidence>
<dbReference type="STRING" id="76728.AQ490_09765"/>
<keyword evidence="2" id="KW-1185">Reference proteome</keyword>
<dbReference type="InterPro" id="IPR043519">
    <property type="entry name" value="NT_sf"/>
</dbReference>
<reference evidence="1 2" key="1">
    <citation type="submission" date="2015-10" db="EMBL/GenBank/DDBJ databases">
        <title>Draft genome sequence of pyrrolomycin-producing Streptomyces vitaminophilus.</title>
        <authorList>
            <person name="Graham D.E."/>
            <person name="Mahan K.M."/>
            <person name="Klingeman D.M."/>
            <person name="Hettich R.L."/>
            <person name="Parry R.J."/>
        </authorList>
    </citation>
    <scope>NUCLEOTIDE SEQUENCE [LARGE SCALE GENOMIC DNA]</scope>
    <source>
        <strain evidence="1 2">ATCC 31673</strain>
    </source>
</reference>
<sequence>MKVSPSLLPILRSRMQGELLALVLLHPEREYGITELANDIGVTPTTVLREVDRLTRGGILADRRVGRSRLVKARTDTPLYRPLSDLMSVSFGPVPVLAEALAKLEGVRRAYVYGSWAARYSGEPGPPPADVDVLVVGDPDADALFDLAEVASRRLRREVNVHRISVEAWEARTDDPFLTSVRERPLVELHLGLGTM</sequence>
<dbReference type="EMBL" id="LLZU01000038">
    <property type="protein sequence ID" value="KRV47034.1"/>
    <property type="molecule type" value="Genomic_DNA"/>
</dbReference>
<name>A0A0T6LLU4_WENVI</name>
<organism evidence="1 2">
    <name type="scientific">Wenjunlia vitaminophila</name>
    <name type="common">Streptomyces vitaminophilus</name>
    <dbReference type="NCBI Taxonomy" id="76728"/>
    <lineage>
        <taxon>Bacteria</taxon>
        <taxon>Bacillati</taxon>
        <taxon>Actinomycetota</taxon>
        <taxon>Actinomycetes</taxon>
        <taxon>Kitasatosporales</taxon>
        <taxon>Streptomycetaceae</taxon>
        <taxon>Wenjunlia</taxon>
    </lineage>
</organism>
<dbReference type="Proteomes" id="UP000050867">
    <property type="component" value="Unassembled WGS sequence"/>
</dbReference>
<dbReference type="SUPFAM" id="SSF46785">
    <property type="entry name" value="Winged helix' DNA-binding domain"/>
    <property type="match status" value="1"/>
</dbReference>
<protein>
    <submittedName>
        <fullName evidence="1">ArsR family transcriptional regulator</fullName>
    </submittedName>
</protein>
<dbReference type="CDD" id="cd05403">
    <property type="entry name" value="NT_KNTase_like"/>
    <property type="match status" value="1"/>
</dbReference>
<accession>A0A0T6LLU4</accession>
<proteinExistence type="predicted"/>
<dbReference type="InterPro" id="IPR036390">
    <property type="entry name" value="WH_DNA-bd_sf"/>
</dbReference>
<comment type="caution">
    <text evidence="1">The sequence shown here is derived from an EMBL/GenBank/DDBJ whole genome shotgun (WGS) entry which is preliminary data.</text>
</comment>
<dbReference type="Gene3D" id="3.30.460.10">
    <property type="entry name" value="Beta Polymerase, domain 2"/>
    <property type="match status" value="1"/>
</dbReference>
<dbReference type="SUPFAM" id="SSF81301">
    <property type="entry name" value="Nucleotidyltransferase"/>
    <property type="match status" value="1"/>
</dbReference>